<name>A0AAN6TMW7_9PEZI</name>
<dbReference type="RefSeq" id="XP_064674943.1">
    <property type="nucleotide sequence ID" value="XM_064814073.1"/>
</dbReference>
<reference evidence="1" key="2">
    <citation type="submission" date="2023-05" db="EMBL/GenBank/DDBJ databases">
        <authorList>
            <consortium name="Lawrence Berkeley National Laboratory"/>
            <person name="Steindorff A."/>
            <person name="Hensen N."/>
            <person name="Bonometti L."/>
            <person name="Westerberg I."/>
            <person name="Brannstrom I.O."/>
            <person name="Guillou S."/>
            <person name="Cros-Aarteil S."/>
            <person name="Calhoun S."/>
            <person name="Haridas S."/>
            <person name="Kuo A."/>
            <person name="Mondo S."/>
            <person name="Pangilinan J."/>
            <person name="Riley R."/>
            <person name="Labutti K."/>
            <person name="Andreopoulos B."/>
            <person name="Lipzen A."/>
            <person name="Chen C."/>
            <person name="Yanf M."/>
            <person name="Daum C."/>
            <person name="Ng V."/>
            <person name="Clum A."/>
            <person name="Ohm R."/>
            <person name="Martin F."/>
            <person name="Silar P."/>
            <person name="Natvig D."/>
            <person name="Lalanne C."/>
            <person name="Gautier V."/>
            <person name="Ament-Velasquez S.L."/>
            <person name="Kruys A."/>
            <person name="Hutchinson M.I."/>
            <person name="Powell A.J."/>
            <person name="Barry K."/>
            <person name="Miller A.N."/>
            <person name="Grigoriev I.V."/>
            <person name="Debuchy R."/>
            <person name="Gladieux P."/>
            <person name="Thoren M.H."/>
            <person name="Johannesson H."/>
        </authorList>
    </citation>
    <scope>NUCLEOTIDE SEQUENCE</scope>
    <source>
        <strain evidence="1">CBS 508.74</strain>
    </source>
</reference>
<proteinExistence type="predicted"/>
<protein>
    <submittedName>
        <fullName evidence="1">Uncharacterized protein</fullName>
    </submittedName>
</protein>
<gene>
    <name evidence="1" type="ORF">N656DRAFT_773490</name>
</gene>
<organism evidence="1 2">
    <name type="scientific">Canariomyces notabilis</name>
    <dbReference type="NCBI Taxonomy" id="2074819"/>
    <lineage>
        <taxon>Eukaryota</taxon>
        <taxon>Fungi</taxon>
        <taxon>Dikarya</taxon>
        <taxon>Ascomycota</taxon>
        <taxon>Pezizomycotina</taxon>
        <taxon>Sordariomycetes</taxon>
        <taxon>Sordariomycetidae</taxon>
        <taxon>Sordariales</taxon>
        <taxon>Chaetomiaceae</taxon>
        <taxon>Canariomyces</taxon>
    </lineage>
</organism>
<accession>A0AAN6TMW7</accession>
<dbReference type="GeneID" id="89938198"/>
<comment type="caution">
    <text evidence="1">The sequence shown here is derived from an EMBL/GenBank/DDBJ whole genome shotgun (WGS) entry which is preliminary data.</text>
</comment>
<evidence type="ECO:0000313" key="1">
    <source>
        <dbReference type="EMBL" id="KAK4117373.1"/>
    </source>
</evidence>
<evidence type="ECO:0000313" key="2">
    <source>
        <dbReference type="Proteomes" id="UP001302812"/>
    </source>
</evidence>
<dbReference type="Proteomes" id="UP001302812">
    <property type="component" value="Unassembled WGS sequence"/>
</dbReference>
<dbReference type="EMBL" id="MU853332">
    <property type="protein sequence ID" value="KAK4117373.1"/>
    <property type="molecule type" value="Genomic_DNA"/>
</dbReference>
<sequence>MQVKAARRRSPRNGTLWLRSEASLVGTSLVSLVGARQGRSGTGNHPTWAEGSSAGNPLNPVLGHSPPEPTVVLHYCEQYELRSLIGVQADRNLSQAQFPRHHIPMCLCLLTPGRIHRLLGYSVCERILLVKTQKPVNTHADLGRYPSKNILRYDVSGSRH</sequence>
<keyword evidence="2" id="KW-1185">Reference proteome</keyword>
<dbReference type="AlphaFoldDB" id="A0AAN6TMW7"/>
<reference evidence="1" key="1">
    <citation type="journal article" date="2023" name="Mol. Phylogenet. Evol.">
        <title>Genome-scale phylogeny and comparative genomics of the fungal order Sordariales.</title>
        <authorList>
            <person name="Hensen N."/>
            <person name="Bonometti L."/>
            <person name="Westerberg I."/>
            <person name="Brannstrom I.O."/>
            <person name="Guillou S."/>
            <person name="Cros-Aarteil S."/>
            <person name="Calhoun S."/>
            <person name="Haridas S."/>
            <person name="Kuo A."/>
            <person name="Mondo S."/>
            <person name="Pangilinan J."/>
            <person name="Riley R."/>
            <person name="LaButti K."/>
            <person name="Andreopoulos B."/>
            <person name="Lipzen A."/>
            <person name="Chen C."/>
            <person name="Yan M."/>
            <person name="Daum C."/>
            <person name="Ng V."/>
            <person name="Clum A."/>
            <person name="Steindorff A."/>
            <person name="Ohm R.A."/>
            <person name="Martin F."/>
            <person name="Silar P."/>
            <person name="Natvig D.O."/>
            <person name="Lalanne C."/>
            <person name="Gautier V."/>
            <person name="Ament-Velasquez S.L."/>
            <person name="Kruys A."/>
            <person name="Hutchinson M.I."/>
            <person name="Powell A.J."/>
            <person name="Barry K."/>
            <person name="Miller A.N."/>
            <person name="Grigoriev I.V."/>
            <person name="Debuchy R."/>
            <person name="Gladieux P."/>
            <person name="Hiltunen Thoren M."/>
            <person name="Johannesson H."/>
        </authorList>
    </citation>
    <scope>NUCLEOTIDE SEQUENCE</scope>
    <source>
        <strain evidence="1">CBS 508.74</strain>
    </source>
</reference>